<keyword evidence="3" id="KW-1185">Reference proteome</keyword>
<sequence length="211" mass="23130">MTTLPMFPLGTVLFPYMPLQLRVFEERYLVMLAKVLDADSPEFGVVLIERGQEVGGGEHRFGVGTVARVTQVSAPEGYLGVIAQGERRIEVVEWMPEDPHPQAVVRQLADLDWDDSLLPLRERAEASVRRGLALASEFTDQEWSPEVELSQDPVAAAWQLAAVAPLGPLDQITLLRSETMEALLTAVLELATMATNTLGESWPDQAPGGPE</sequence>
<reference evidence="2 3" key="1">
    <citation type="submission" date="2018-09" db="EMBL/GenBank/DDBJ databases">
        <title>Novel species of Cryobacterium.</title>
        <authorList>
            <person name="Liu Q."/>
            <person name="Xin Y.-H."/>
        </authorList>
    </citation>
    <scope>NUCLEOTIDE SEQUENCE [LARGE SCALE GENOMIC DNA]</scope>
    <source>
        <strain evidence="2 3">Hh39</strain>
    </source>
</reference>
<comment type="caution">
    <text evidence="2">The sequence shown here is derived from an EMBL/GenBank/DDBJ whole genome shotgun (WGS) entry which is preliminary data.</text>
</comment>
<dbReference type="Proteomes" id="UP000272015">
    <property type="component" value="Unassembled WGS sequence"/>
</dbReference>
<proteinExistence type="predicted"/>
<name>A0A3A5MDM1_9MICO</name>
<protein>
    <submittedName>
        <fullName evidence="2">Peptidase S16</fullName>
    </submittedName>
</protein>
<gene>
    <name evidence="2" type="ORF">D6T64_16960</name>
</gene>
<evidence type="ECO:0000313" key="2">
    <source>
        <dbReference type="EMBL" id="RJT86831.1"/>
    </source>
</evidence>
<dbReference type="InterPro" id="IPR003111">
    <property type="entry name" value="Lon_prtase_N"/>
</dbReference>
<feature type="domain" description="Lon N-terminal" evidence="1">
    <location>
        <begin position="1"/>
        <end position="195"/>
    </location>
</feature>
<dbReference type="SUPFAM" id="SSF88697">
    <property type="entry name" value="PUA domain-like"/>
    <property type="match status" value="1"/>
</dbReference>
<dbReference type="RefSeq" id="WP_119975868.1">
    <property type="nucleotide sequence ID" value="NZ_JBHSQA010000005.1"/>
</dbReference>
<dbReference type="Gene3D" id="2.30.130.40">
    <property type="entry name" value="LON domain-like"/>
    <property type="match status" value="1"/>
</dbReference>
<dbReference type="InterPro" id="IPR046336">
    <property type="entry name" value="Lon_prtase_N_sf"/>
</dbReference>
<evidence type="ECO:0000313" key="3">
    <source>
        <dbReference type="Proteomes" id="UP000272015"/>
    </source>
</evidence>
<dbReference type="AlphaFoldDB" id="A0A3A5MDM1"/>
<dbReference type="Pfam" id="PF02190">
    <property type="entry name" value="LON_substr_bdg"/>
    <property type="match status" value="1"/>
</dbReference>
<dbReference type="EMBL" id="QZVS01000093">
    <property type="protein sequence ID" value="RJT86831.1"/>
    <property type="molecule type" value="Genomic_DNA"/>
</dbReference>
<dbReference type="PROSITE" id="PS51787">
    <property type="entry name" value="LON_N"/>
    <property type="match status" value="1"/>
</dbReference>
<dbReference type="OrthoDB" id="25394at2"/>
<dbReference type="PANTHER" id="PTHR46732">
    <property type="entry name" value="ATP-DEPENDENT PROTEASE LA (LON) DOMAIN PROTEIN"/>
    <property type="match status" value="1"/>
</dbReference>
<evidence type="ECO:0000259" key="1">
    <source>
        <dbReference type="PROSITE" id="PS51787"/>
    </source>
</evidence>
<dbReference type="PANTHER" id="PTHR46732:SF8">
    <property type="entry name" value="ATP-DEPENDENT PROTEASE LA (LON) DOMAIN PROTEIN"/>
    <property type="match status" value="1"/>
</dbReference>
<dbReference type="InterPro" id="IPR015947">
    <property type="entry name" value="PUA-like_sf"/>
</dbReference>
<accession>A0A3A5MDM1</accession>
<organism evidence="2 3">
    <name type="scientific">Cryobacterium melibiosiphilum</name>
    <dbReference type="NCBI Taxonomy" id="995039"/>
    <lineage>
        <taxon>Bacteria</taxon>
        <taxon>Bacillati</taxon>
        <taxon>Actinomycetota</taxon>
        <taxon>Actinomycetes</taxon>
        <taxon>Micrococcales</taxon>
        <taxon>Microbacteriaceae</taxon>
        <taxon>Cryobacterium</taxon>
    </lineage>
</organism>
<dbReference type="SMART" id="SM00464">
    <property type="entry name" value="LON"/>
    <property type="match status" value="1"/>
</dbReference>